<gene>
    <name evidence="4" type="ORF">EZ216_17085</name>
</gene>
<proteinExistence type="predicted"/>
<dbReference type="Gene3D" id="3.40.50.2300">
    <property type="match status" value="1"/>
</dbReference>
<accession>A0A4Z0BIP1</accession>
<dbReference type="AlphaFoldDB" id="A0A4Z0BIP1"/>
<dbReference type="EMBL" id="SMLK01000006">
    <property type="protein sequence ID" value="TFY98303.1"/>
    <property type="molecule type" value="Genomic_DNA"/>
</dbReference>
<dbReference type="GO" id="GO:0000160">
    <property type="term" value="P:phosphorelay signal transduction system"/>
    <property type="evidence" value="ECO:0007669"/>
    <property type="project" value="InterPro"/>
</dbReference>
<sequence length="200" mass="21394">MKILVADDNRDAADTLSMLLEIEGHDVTTVYDGRQAAQTGSAQAFDAAILDLAMPDMDGYTAGARLRAARPGLLLIAMSGHTQPQHVDRSRRAGFSYHLAKPVQPELVIGALRSAVEARTGGLATRSAGGLVPDTLVQLREGGPVMMLQALTGDVGHCSWFDGERHRHGSFLRDELVPVGQERRTWSAGESAETALPLAQ</sequence>
<evidence type="ECO:0000259" key="3">
    <source>
        <dbReference type="PROSITE" id="PS50110"/>
    </source>
</evidence>
<name>A0A4Z0BIP1_9BURK</name>
<dbReference type="InterPro" id="IPR001789">
    <property type="entry name" value="Sig_transdc_resp-reg_receiver"/>
</dbReference>
<feature type="domain" description="Response regulatory" evidence="3">
    <location>
        <begin position="2"/>
        <end position="116"/>
    </location>
</feature>
<dbReference type="PANTHER" id="PTHR44591">
    <property type="entry name" value="STRESS RESPONSE REGULATOR PROTEIN 1"/>
    <property type="match status" value="1"/>
</dbReference>
<reference evidence="4 5" key="1">
    <citation type="submission" date="2019-03" db="EMBL/GenBank/DDBJ databases">
        <title>Ramlibacter sp. 18x22-1, whole genome shotgun sequence.</title>
        <authorList>
            <person name="Zhang X."/>
            <person name="Feng G."/>
            <person name="Zhu H."/>
        </authorList>
    </citation>
    <scope>NUCLEOTIDE SEQUENCE [LARGE SCALE GENOMIC DNA]</scope>
    <source>
        <strain evidence="4 5">18x22-1</strain>
    </source>
</reference>
<keyword evidence="5" id="KW-1185">Reference proteome</keyword>
<dbReference type="SUPFAM" id="SSF52172">
    <property type="entry name" value="CheY-like"/>
    <property type="match status" value="1"/>
</dbReference>
<dbReference type="InterPro" id="IPR019226">
    <property type="entry name" value="DUF2158"/>
</dbReference>
<organism evidence="4 5">
    <name type="scientific">Ramlibacter humi</name>
    <dbReference type="NCBI Taxonomy" id="2530451"/>
    <lineage>
        <taxon>Bacteria</taxon>
        <taxon>Pseudomonadati</taxon>
        <taxon>Pseudomonadota</taxon>
        <taxon>Betaproteobacteria</taxon>
        <taxon>Burkholderiales</taxon>
        <taxon>Comamonadaceae</taxon>
        <taxon>Ramlibacter</taxon>
    </lineage>
</organism>
<dbReference type="InterPro" id="IPR011006">
    <property type="entry name" value="CheY-like_superfamily"/>
</dbReference>
<keyword evidence="1 2" id="KW-0597">Phosphoprotein</keyword>
<dbReference type="PROSITE" id="PS50110">
    <property type="entry name" value="RESPONSE_REGULATORY"/>
    <property type="match status" value="1"/>
</dbReference>
<dbReference type="InterPro" id="IPR050595">
    <property type="entry name" value="Bact_response_regulator"/>
</dbReference>
<dbReference type="Proteomes" id="UP000297839">
    <property type="component" value="Unassembled WGS sequence"/>
</dbReference>
<dbReference type="Pfam" id="PF00072">
    <property type="entry name" value="Response_reg"/>
    <property type="match status" value="1"/>
</dbReference>
<evidence type="ECO:0000256" key="2">
    <source>
        <dbReference type="PROSITE-ProRule" id="PRU00169"/>
    </source>
</evidence>
<dbReference type="OrthoDB" id="9179585at2"/>
<evidence type="ECO:0000256" key="1">
    <source>
        <dbReference type="ARBA" id="ARBA00022553"/>
    </source>
</evidence>
<comment type="caution">
    <text evidence="4">The sequence shown here is derived from an EMBL/GenBank/DDBJ whole genome shotgun (WGS) entry which is preliminary data.</text>
</comment>
<feature type="modified residue" description="4-aspartylphosphate" evidence="2">
    <location>
        <position position="51"/>
    </location>
</feature>
<dbReference type="RefSeq" id="WP_135250995.1">
    <property type="nucleotide sequence ID" value="NZ_SMLK01000006.1"/>
</dbReference>
<protein>
    <submittedName>
        <fullName evidence="4">Response regulator</fullName>
    </submittedName>
</protein>
<dbReference type="Pfam" id="PF09926">
    <property type="entry name" value="DUF2158"/>
    <property type="match status" value="1"/>
</dbReference>
<evidence type="ECO:0000313" key="5">
    <source>
        <dbReference type="Proteomes" id="UP000297839"/>
    </source>
</evidence>
<evidence type="ECO:0000313" key="4">
    <source>
        <dbReference type="EMBL" id="TFY98303.1"/>
    </source>
</evidence>
<dbReference type="PANTHER" id="PTHR44591:SF3">
    <property type="entry name" value="RESPONSE REGULATORY DOMAIN-CONTAINING PROTEIN"/>
    <property type="match status" value="1"/>
</dbReference>
<dbReference type="SMART" id="SM00448">
    <property type="entry name" value="REC"/>
    <property type="match status" value="1"/>
</dbReference>